<dbReference type="Gene3D" id="1.25.40.10">
    <property type="entry name" value="Tetratricopeptide repeat domain"/>
    <property type="match status" value="3"/>
</dbReference>
<evidence type="ECO:0000313" key="4">
    <source>
        <dbReference type="EMBL" id="SLM30605.1"/>
    </source>
</evidence>
<gene>
    <name evidence="4" type="ORF">MTBBW1_2320021</name>
</gene>
<dbReference type="InterPro" id="IPR011990">
    <property type="entry name" value="TPR-like_helical_dom_sf"/>
</dbReference>
<proteinExistence type="predicted"/>
<keyword evidence="2" id="KW-0175">Coiled coil</keyword>
<dbReference type="STRING" id="1246637.MTBBW1_2320021"/>
<dbReference type="OrthoDB" id="9766710at2"/>
<feature type="region of interest" description="Disordered" evidence="3">
    <location>
        <begin position="653"/>
        <end position="673"/>
    </location>
</feature>
<organism evidence="4 5">
    <name type="scientific">Desulfamplus magnetovallimortis</name>
    <dbReference type="NCBI Taxonomy" id="1246637"/>
    <lineage>
        <taxon>Bacteria</taxon>
        <taxon>Pseudomonadati</taxon>
        <taxon>Thermodesulfobacteriota</taxon>
        <taxon>Desulfobacteria</taxon>
        <taxon>Desulfobacterales</taxon>
        <taxon>Desulfobacteraceae</taxon>
        <taxon>Desulfamplus</taxon>
    </lineage>
</organism>
<feature type="repeat" description="TPR" evidence="1">
    <location>
        <begin position="272"/>
        <end position="305"/>
    </location>
</feature>
<dbReference type="SUPFAM" id="SSF48452">
    <property type="entry name" value="TPR-like"/>
    <property type="match status" value="2"/>
</dbReference>
<dbReference type="PROSITE" id="PS50005">
    <property type="entry name" value="TPR"/>
    <property type="match status" value="3"/>
</dbReference>
<accession>A0A1W1HE09</accession>
<reference evidence="4 5" key="1">
    <citation type="submission" date="2017-03" db="EMBL/GenBank/DDBJ databases">
        <authorList>
            <person name="Afonso C.L."/>
            <person name="Miller P.J."/>
            <person name="Scott M.A."/>
            <person name="Spackman E."/>
            <person name="Goraichik I."/>
            <person name="Dimitrov K.M."/>
            <person name="Suarez D.L."/>
            <person name="Swayne D.E."/>
        </authorList>
    </citation>
    <scope>NUCLEOTIDE SEQUENCE [LARGE SCALE GENOMIC DNA]</scope>
    <source>
        <strain evidence="4">PRJEB14757</strain>
    </source>
</reference>
<dbReference type="RefSeq" id="WP_080808814.1">
    <property type="nucleotide sequence ID" value="NZ_LT828562.1"/>
</dbReference>
<evidence type="ECO:0000256" key="3">
    <source>
        <dbReference type="SAM" id="MobiDB-lite"/>
    </source>
</evidence>
<feature type="coiled-coil region" evidence="2">
    <location>
        <begin position="206"/>
        <end position="233"/>
    </location>
</feature>
<dbReference type="EMBL" id="FWEV01000149">
    <property type="protein sequence ID" value="SLM30605.1"/>
    <property type="molecule type" value="Genomic_DNA"/>
</dbReference>
<feature type="repeat" description="TPR" evidence="1">
    <location>
        <begin position="238"/>
        <end position="271"/>
    </location>
</feature>
<name>A0A1W1HE09_9BACT</name>
<dbReference type="Pfam" id="PF13181">
    <property type="entry name" value="TPR_8"/>
    <property type="match status" value="2"/>
</dbReference>
<dbReference type="AlphaFoldDB" id="A0A1W1HE09"/>
<dbReference type="Pfam" id="PF13432">
    <property type="entry name" value="TPR_16"/>
    <property type="match status" value="2"/>
</dbReference>
<feature type="compositionally biased region" description="Basic and acidic residues" evidence="3">
    <location>
        <begin position="653"/>
        <end position="667"/>
    </location>
</feature>
<dbReference type="SMART" id="SM00028">
    <property type="entry name" value="TPR"/>
    <property type="match status" value="10"/>
</dbReference>
<sequence>MKCPILRNMTILYSDSGKPISINETKLLYMIKFSGDFCWKGIFNLLLILKALFPSKSLTYGICFFLAVIISQPGCTLLPDFDFSKPDESVQHESIDSNKNIDVERNNKDISLQEYDLNDALQSEGTTGDINEQNSAYYYYVEFERRSNRGELEGALDALEKAIEKEPDSIYLKKKLVFLHLSRKETDTAVEIAEKMYEDYPDDVSVLHLLAKLKQQQNKMDEARELYQKLLKKDGENRDVFIILGNMYMENGSYDEAFRVFTRMAENFPEDYASYFFMGKIHVEKQNYVYAEEAFKKCIELKNDLVEPRFELISIYKKHNDNAGGNSVNFKRKIMVLYREILDIEPNNIRASIEMPLFLYESGDKKAASSMFMKLAKKSQKNPAISMIVARELIGNEKFAEASIVFTEMLKGDPENSDLLYFTALAFDGLKQNDKAIEYLLKVSPDSEQYKKSVIHVAFLYNEMEQNDTAIHFLEKKHEEMPRDIDIISYLASMYEEKGKLSDALRILRRGLDYSPDNLEILFRSGVVLDKSGEKSACIETMKRVIELEPEYASALNYLGYTYAEMGINLDDAEKMIIKALELKPDDGYIMDSLGWVYYKKKMFVKAVELLEKAEKLSSGDPLILEHLGDAYIELEMKALALDAYERALSKSQDAERQSVLQEKIDSVKQGIK</sequence>
<feature type="repeat" description="TPR" evidence="1">
    <location>
        <begin position="485"/>
        <end position="518"/>
    </location>
</feature>
<dbReference type="PANTHER" id="PTHR12558">
    <property type="entry name" value="CELL DIVISION CYCLE 16,23,27"/>
    <property type="match status" value="1"/>
</dbReference>
<dbReference type="PANTHER" id="PTHR12558:SF13">
    <property type="entry name" value="CELL DIVISION CYCLE PROTEIN 27 HOMOLOG"/>
    <property type="match status" value="1"/>
</dbReference>
<evidence type="ECO:0000256" key="2">
    <source>
        <dbReference type="SAM" id="Coils"/>
    </source>
</evidence>
<dbReference type="Proteomes" id="UP000191931">
    <property type="component" value="Unassembled WGS sequence"/>
</dbReference>
<dbReference type="InterPro" id="IPR019734">
    <property type="entry name" value="TPR_rpt"/>
</dbReference>
<evidence type="ECO:0000256" key="1">
    <source>
        <dbReference type="PROSITE-ProRule" id="PRU00339"/>
    </source>
</evidence>
<keyword evidence="1" id="KW-0802">TPR repeat</keyword>
<evidence type="ECO:0000313" key="5">
    <source>
        <dbReference type="Proteomes" id="UP000191931"/>
    </source>
</evidence>
<keyword evidence="5" id="KW-1185">Reference proteome</keyword>
<protein>
    <submittedName>
        <fullName evidence="4">TPR repeat protein (Modular protein)</fullName>
    </submittedName>
</protein>